<dbReference type="InterPro" id="IPR033053">
    <property type="entry name" value="Hir3/CABIN1"/>
</dbReference>
<dbReference type="Proteomes" id="UP000467840">
    <property type="component" value="Chromosome 4"/>
</dbReference>
<dbReference type="PANTHER" id="PTHR15502">
    <property type="entry name" value="CALCINEURIN-BINDING PROTEIN CABIN 1-RELATED"/>
    <property type="match status" value="1"/>
</dbReference>
<evidence type="ECO:0000256" key="2">
    <source>
        <dbReference type="ARBA" id="ARBA00023242"/>
    </source>
</evidence>
<dbReference type="GO" id="GO:0006450">
    <property type="term" value="P:regulation of translational fidelity"/>
    <property type="evidence" value="ECO:0007669"/>
    <property type="project" value="InterPro"/>
</dbReference>
<reference evidence="3 4" key="1">
    <citation type="journal article" date="2020" name="Mol. Plant">
        <title>The Chromosome-Based Rubber Tree Genome Provides New Insights into Spurge Genome Evolution and Rubber Biosynthesis.</title>
        <authorList>
            <person name="Liu J."/>
            <person name="Shi C."/>
            <person name="Shi C.C."/>
            <person name="Li W."/>
            <person name="Zhang Q.J."/>
            <person name="Zhang Y."/>
            <person name="Li K."/>
            <person name="Lu H.F."/>
            <person name="Shi C."/>
            <person name="Zhu S.T."/>
            <person name="Xiao Z.Y."/>
            <person name="Nan H."/>
            <person name="Yue Y."/>
            <person name="Zhu X.G."/>
            <person name="Wu Y."/>
            <person name="Hong X.N."/>
            <person name="Fan G.Y."/>
            <person name="Tong Y."/>
            <person name="Zhang D."/>
            <person name="Mao C.L."/>
            <person name="Liu Y.L."/>
            <person name="Hao S.J."/>
            <person name="Liu W.Q."/>
            <person name="Lv M.Q."/>
            <person name="Zhang H.B."/>
            <person name="Liu Y."/>
            <person name="Hu-Tang G.R."/>
            <person name="Wang J.P."/>
            <person name="Wang J.H."/>
            <person name="Sun Y.H."/>
            <person name="Ni S.B."/>
            <person name="Chen W.B."/>
            <person name="Zhang X.C."/>
            <person name="Jiao Y.N."/>
            <person name="Eichler E.E."/>
            <person name="Li G.H."/>
            <person name="Liu X."/>
            <person name="Gao L.Z."/>
        </authorList>
    </citation>
    <scope>NUCLEOTIDE SEQUENCE [LARGE SCALE GENOMIC DNA]</scope>
    <source>
        <strain evidence="4">cv. GT1</strain>
        <tissue evidence="3">Leaf</tissue>
    </source>
</reference>
<gene>
    <name evidence="3" type="ORF">GH714_007874</name>
</gene>
<dbReference type="PANTHER" id="PTHR15502:SF7">
    <property type="entry name" value="CALCINEURIN-BINDING PROTEIN CABIN-1"/>
    <property type="match status" value="1"/>
</dbReference>
<dbReference type="GO" id="GO:0031491">
    <property type="term" value="F:nucleosome binding"/>
    <property type="evidence" value="ECO:0007669"/>
    <property type="project" value="TreeGrafter"/>
</dbReference>
<dbReference type="AlphaFoldDB" id="A0A6A6LJ52"/>
<comment type="caution">
    <text evidence="3">The sequence shown here is derived from an EMBL/GenBank/DDBJ whole genome shotgun (WGS) entry which is preliminary data.</text>
</comment>
<dbReference type="GO" id="GO:0005634">
    <property type="term" value="C:nucleus"/>
    <property type="evidence" value="ECO:0007669"/>
    <property type="project" value="UniProtKB-SubCell"/>
</dbReference>
<name>A0A6A6LJ52_HEVBR</name>
<dbReference type="InterPro" id="IPR036113">
    <property type="entry name" value="Asp/Glu-ADT_sf_sub_c"/>
</dbReference>
<dbReference type="Gene3D" id="1.10.20.60">
    <property type="entry name" value="Glu-tRNAGln amidotransferase C subunit, N-terminal domain"/>
    <property type="match status" value="1"/>
</dbReference>
<sequence length="395" mass="44676">MGSIALLLLKVPSPPRHHSFFNNRKLSSVSELLTHYNSFKTRKCSTKATHGSSLQPPDVCSLAETARISITPNEVEEFTPKIRQVIDWFGQLQAVDLNSVEPAIRAETKGENLRDDIPQAYGNSYLHRYIASLERNGKLEALEAINEKIWKRINNLKLSNSNCAKICRPFLAFITPLRLGTPIEMQTLNPSDNILETSHLLCVDLQTNEFWKSAFEDSTLFENLEANMLSMETRLQPFLNGVEILDLSIPRKLVLWVCTLLLGSYANISMVLKHCEENIKVTFTAESHSSESLPVGVCNYKRANLVKEREANAFEEHPHGRWSTHLERLRSRKPGEEELDTAASEDLAKIVLQLLEPFIVCRLGSKDSDQESSHSLSCPDQPTLDREYKDVSAFL</sequence>
<dbReference type="SUPFAM" id="SSF141000">
    <property type="entry name" value="Glu-tRNAGln amidotransferase C subunit"/>
    <property type="match status" value="1"/>
</dbReference>
<keyword evidence="2" id="KW-0539">Nucleus</keyword>
<evidence type="ECO:0000313" key="3">
    <source>
        <dbReference type="EMBL" id="KAF2300066.1"/>
    </source>
</evidence>
<dbReference type="GO" id="GO:0006325">
    <property type="term" value="P:chromatin organization"/>
    <property type="evidence" value="ECO:0007669"/>
    <property type="project" value="InterPro"/>
</dbReference>
<comment type="subcellular location">
    <subcellularLocation>
        <location evidence="1">Nucleus</location>
    </subcellularLocation>
</comment>
<protein>
    <submittedName>
        <fullName evidence="3">Uncharacterized protein</fullName>
    </submittedName>
</protein>
<evidence type="ECO:0000256" key="1">
    <source>
        <dbReference type="ARBA" id="ARBA00004123"/>
    </source>
</evidence>
<dbReference type="Pfam" id="PF02686">
    <property type="entry name" value="GatC"/>
    <property type="match status" value="1"/>
</dbReference>
<dbReference type="InterPro" id="IPR003837">
    <property type="entry name" value="GatC"/>
</dbReference>
<accession>A0A6A6LJ52</accession>
<dbReference type="EMBL" id="JAAGAX010000010">
    <property type="protein sequence ID" value="KAF2300066.1"/>
    <property type="molecule type" value="Genomic_DNA"/>
</dbReference>
<evidence type="ECO:0000313" key="4">
    <source>
        <dbReference type="Proteomes" id="UP000467840"/>
    </source>
</evidence>
<proteinExistence type="predicted"/>
<organism evidence="3 4">
    <name type="scientific">Hevea brasiliensis</name>
    <name type="common">Para rubber tree</name>
    <name type="synonym">Siphonia brasiliensis</name>
    <dbReference type="NCBI Taxonomy" id="3981"/>
    <lineage>
        <taxon>Eukaryota</taxon>
        <taxon>Viridiplantae</taxon>
        <taxon>Streptophyta</taxon>
        <taxon>Embryophyta</taxon>
        <taxon>Tracheophyta</taxon>
        <taxon>Spermatophyta</taxon>
        <taxon>Magnoliopsida</taxon>
        <taxon>eudicotyledons</taxon>
        <taxon>Gunneridae</taxon>
        <taxon>Pentapetalae</taxon>
        <taxon>rosids</taxon>
        <taxon>fabids</taxon>
        <taxon>Malpighiales</taxon>
        <taxon>Euphorbiaceae</taxon>
        <taxon>Crotonoideae</taxon>
        <taxon>Micrandreae</taxon>
        <taxon>Hevea</taxon>
    </lineage>
</organism>
<keyword evidence="4" id="KW-1185">Reference proteome</keyword>